<dbReference type="PANTHER" id="PTHR40459:SF1">
    <property type="entry name" value="CONSERVED HYPOTHETICAL ALANINE AND LEUCINE RICH PROTEIN"/>
    <property type="match status" value="1"/>
</dbReference>
<reference evidence="3 4" key="1">
    <citation type="submission" date="2014-11" db="EMBL/GenBank/DDBJ databases">
        <title>Genome sequence and analysis of novel Kurthia sp.</title>
        <authorList>
            <person name="Lawson J.N."/>
            <person name="Gonzalez J.E."/>
            <person name="Rinauldi L."/>
            <person name="Xuan Z."/>
            <person name="Firman A."/>
            <person name="Shaddox L."/>
            <person name="Trudeau A."/>
            <person name="Shah S."/>
            <person name="Reiman D."/>
        </authorList>
    </citation>
    <scope>NUCLEOTIDE SEQUENCE [LARGE SCALE GENOMIC DNA]</scope>
    <source>
        <strain evidence="3 4">3B1D</strain>
    </source>
</reference>
<accession>A0A433RUS0</accession>
<dbReference type="InterPro" id="IPR036291">
    <property type="entry name" value="NAD(P)-bd_dom_sf"/>
</dbReference>
<protein>
    <recommendedName>
        <fullName evidence="5">DUF2520 domain-containing protein</fullName>
    </recommendedName>
</protein>
<dbReference type="Gene3D" id="3.40.50.720">
    <property type="entry name" value="NAD(P)-binding Rossmann-like Domain"/>
    <property type="match status" value="1"/>
</dbReference>
<comment type="caution">
    <text evidence="3">The sequence shown here is derived from an EMBL/GenBank/DDBJ whole genome shotgun (WGS) entry which is preliminary data.</text>
</comment>
<name>A0A433RUS0_9BACL</name>
<dbReference type="RefSeq" id="WP_158621002.1">
    <property type="nucleotide sequence ID" value="NZ_JTFC01000029.1"/>
</dbReference>
<evidence type="ECO:0000259" key="2">
    <source>
        <dbReference type="Pfam" id="PF10728"/>
    </source>
</evidence>
<evidence type="ECO:0000259" key="1">
    <source>
        <dbReference type="Pfam" id="PF03807"/>
    </source>
</evidence>
<dbReference type="InterPro" id="IPR018931">
    <property type="entry name" value="DUF2520"/>
</dbReference>
<gene>
    <name evidence="3" type="ORF">QI30_08090</name>
</gene>
<dbReference type="Pfam" id="PF03807">
    <property type="entry name" value="F420_oxidored"/>
    <property type="match status" value="1"/>
</dbReference>
<dbReference type="InterPro" id="IPR008927">
    <property type="entry name" value="6-PGluconate_DH-like_C_sf"/>
</dbReference>
<sequence length="283" mass="30693">MTIGFIGAGNVGTSLGRYFITQGEAVAGYASRTFEHAQESAMLTNTDAFASTEELVAACDWLFLTVSDSAIATVFQEIEPLLRPGMIIFHCSGAASAQIMAMNDTRSYAVVSLHPISAFPAKTTALDTSVIFTLEGDSQACEDVQQKIMCWGNEAPIIDAPQKALYHAACVTCSNLVNGLVHTSQQLFGEAGFSGDIAQQAFRQLFLQNAQNIYDKGPIAALTGPIERGDQTTVDKHLAVIPKKYQNTYRVMSKSVLEVAKLKHPSRNYEALSRSLEMNEKPN</sequence>
<dbReference type="InterPro" id="IPR037108">
    <property type="entry name" value="TM1727-like_C_sf"/>
</dbReference>
<dbReference type="Proteomes" id="UP000288623">
    <property type="component" value="Unassembled WGS sequence"/>
</dbReference>
<evidence type="ECO:0008006" key="5">
    <source>
        <dbReference type="Google" id="ProtNLM"/>
    </source>
</evidence>
<keyword evidence="4" id="KW-1185">Reference proteome</keyword>
<dbReference type="Pfam" id="PF10728">
    <property type="entry name" value="DUF2520"/>
    <property type="match status" value="1"/>
</dbReference>
<feature type="domain" description="DUF2520" evidence="2">
    <location>
        <begin position="131"/>
        <end position="255"/>
    </location>
</feature>
<evidence type="ECO:0000313" key="4">
    <source>
        <dbReference type="Proteomes" id="UP000288623"/>
    </source>
</evidence>
<feature type="domain" description="Pyrroline-5-carboxylate reductase catalytic N-terminal" evidence="1">
    <location>
        <begin position="2"/>
        <end position="86"/>
    </location>
</feature>
<dbReference type="PANTHER" id="PTHR40459">
    <property type="entry name" value="CONSERVED HYPOTHETICAL ALANINE AND LEUCINE RICH PROTEIN"/>
    <property type="match status" value="1"/>
</dbReference>
<dbReference type="Gene3D" id="1.10.1040.20">
    <property type="entry name" value="ProC-like, C-terminal domain"/>
    <property type="match status" value="1"/>
</dbReference>
<dbReference type="OrthoDB" id="9810755at2"/>
<organism evidence="3 4">
    <name type="scientific">Candidatus Kurthia intestinigallinarum</name>
    <dbReference type="NCBI Taxonomy" id="1562256"/>
    <lineage>
        <taxon>Bacteria</taxon>
        <taxon>Bacillati</taxon>
        <taxon>Bacillota</taxon>
        <taxon>Bacilli</taxon>
        <taxon>Bacillales</taxon>
        <taxon>Caryophanaceae</taxon>
        <taxon>Kurthia</taxon>
    </lineage>
</organism>
<dbReference type="SUPFAM" id="SSF51735">
    <property type="entry name" value="NAD(P)-binding Rossmann-fold domains"/>
    <property type="match status" value="1"/>
</dbReference>
<dbReference type="InterPro" id="IPR028939">
    <property type="entry name" value="P5C_Rdtase_cat_N"/>
</dbReference>
<evidence type="ECO:0000313" key="3">
    <source>
        <dbReference type="EMBL" id="RUS57018.1"/>
    </source>
</evidence>
<proteinExistence type="predicted"/>
<dbReference type="SUPFAM" id="SSF48179">
    <property type="entry name" value="6-phosphogluconate dehydrogenase C-terminal domain-like"/>
    <property type="match status" value="1"/>
</dbReference>
<dbReference type="EMBL" id="JTFC01000029">
    <property type="protein sequence ID" value="RUS57018.1"/>
    <property type="molecule type" value="Genomic_DNA"/>
</dbReference>
<dbReference type="AlphaFoldDB" id="A0A433RUS0"/>